<organism evidence="3 4">
    <name type="scientific">Cellulomonas cellasea DSM 20118</name>
    <dbReference type="NCBI Taxonomy" id="1408250"/>
    <lineage>
        <taxon>Bacteria</taxon>
        <taxon>Bacillati</taxon>
        <taxon>Actinomycetota</taxon>
        <taxon>Actinomycetes</taxon>
        <taxon>Micrococcales</taxon>
        <taxon>Cellulomonadaceae</taxon>
        <taxon>Cellulomonas</taxon>
    </lineage>
</organism>
<keyword evidence="4" id="KW-1185">Reference proteome</keyword>
<sequence>MTLTRGVVGLWSTRPSERAAVVLTATESARRARYRQPADRDRSGAGAALVRLAVREATGDAAADVARRCPGCDATDHGPTSVVGGGERGSWSVSLSHSGDLVTVAVARGVGAVGVDVEESCADVPAVASVLCRDDERGDDLAAPDPRAALLARWVRKEAVLKAARVGLTVPMRHLAVSAAHEPARLRHWEPRTRPAGLDVGLVACADLPGDVLAQAGGDHRGAVAALATGPGPLRLAHRWVDARELEQVRPSATPAGT</sequence>
<dbReference type="SUPFAM" id="SSF56214">
    <property type="entry name" value="4'-phosphopantetheinyl transferase"/>
    <property type="match status" value="2"/>
</dbReference>
<dbReference type="GO" id="GO:0000287">
    <property type="term" value="F:magnesium ion binding"/>
    <property type="evidence" value="ECO:0007669"/>
    <property type="project" value="InterPro"/>
</dbReference>
<evidence type="ECO:0000313" key="4">
    <source>
        <dbReference type="Proteomes" id="UP000029833"/>
    </source>
</evidence>
<dbReference type="GO" id="GO:0008897">
    <property type="term" value="F:holo-[acyl-carrier-protein] synthase activity"/>
    <property type="evidence" value="ECO:0007669"/>
    <property type="project" value="InterPro"/>
</dbReference>
<evidence type="ECO:0000256" key="1">
    <source>
        <dbReference type="ARBA" id="ARBA00022679"/>
    </source>
</evidence>
<dbReference type="InterPro" id="IPR037143">
    <property type="entry name" value="4-PPantetheinyl_Trfase_dom_sf"/>
</dbReference>
<evidence type="ECO:0000313" key="3">
    <source>
        <dbReference type="EMBL" id="KGM00707.1"/>
    </source>
</evidence>
<reference evidence="3 4" key="1">
    <citation type="submission" date="2013-10" db="EMBL/GenBank/DDBJ databases">
        <authorList>
            <person name="Wang G."/>
            <person name="Zhuang W."/>
        </authorList>
    </citation>
    <scope>NUCLEOTIDE SEQUENCE [LARGE SCALE GENOMIC DNA]</scope>
    <source>
        <strain evidence="3 4">DSM 20118</strain>
    </source>
</reference>
<dbReference type="Gene3D" id="3.90.470.20">
    <property type="entry name" value="4'-phosphopantetheinyl transferase domain"/>
    <property type="match status" value="1"/>
</dbReference>
<dbReference type="RefSeq" id="WP_052104468.1">
    <property type="nucleotide sequence ID" value="NZ_AXNT01000174.1"/>
</dbReference>
<proteinExistence type="predicted"/>
<protein>
    <recommendedName>
        <fullName evidence="2">4'-phosphopantetheinyl transferase domain-containing protein</fullName>
    </recommendedName>
</protein>
<gene>
    <name evidence="3" type="ORF">Q760_06490</name>
</gene>
<name>A0A0A0B3E3_9CELL</name>
<keyword evidence="1" id="KW-0808">Transferase</keyword>
<dbReference type="STRING" id="1408250.Q760_06490"/>
<comment type="caution">
    <text evidence="3">The sequence shown here is derived from an EMBL/GenBank/DDBJ whole genome shotgun (WGS) entry which is preliminary data.</text>
</comment>
<dbReference type="AlphaFoldDB" id="A0A0A0B3E3"/>
<accession>A0A0A0B3E3</accession>
<dbReference type="InterPro" id="IPR008278">
    <property type="entry name" value="4-PPantetheinyl_Trfase_dom"/>
</dbReference>
<dbReference type="Pfam" id="PF01648">
    <property type="entry name" value="ACPS"/>
    <property type="match status" value="1"/>
</dbReference>
<dbReference type="EMBL" id="AXNT01000174">
    <property type="protein sequence ID" value="KGM00707.1"/>
    <property type="molecule type" value="Genomic_DNA"/>
</dbReference>
<dbReference type="Proteomes" id="UP000029833">
    <property type="component" value="Unassembled WGS sequence"/>
</dbReference>
<evidence type="ECO:0000259" key="2">
    <source>
        <dbReference type="Pfam" id="PF01648"/>
    </source>
</evidence>
<feature type="domain" description="4'-phosphopantetheinyl transferase" evidence="2">
    <location>
        <begin position="112"/>
        <end position="194"/>
    </location>
</feature>